<feature type="compositionally biased region" description="Low complexity" evidence="1">
    <location>
        <begin position="141"/>
        <end position="161"/>
    </location>
</feature>
<name>A0ABX8CDW8_9CHLA</name>
<dbReference type="SUPFAM" id="SSF54001">
    <property type="entry name" value="Cysteine proteinases"/>
    <property type="match status" value="1"/>
</dbReference>
<dbReference type="RefSeq" id="WP_213240441.1">
    <property type="nucleotide sequence ID" value="NZ_CP060791.1"/>
</dbReference>
<evidence type="ECO:0000256" key="2">
    <source>
        <dbReference type="SAM" id="Phobius"/>
    </source>
</evidence>
<dbReference type="InterPro" id="IPR038765">
    <property type="entry name" value="Papain-like_cys_pep_sf"/>
</dbReference>
<feature type="compositionally biased region" description="Pro residues" evidence="1">
    <location>
        <begin position="122"/>
        <end position="140"/>
    </location>
</feature>
<feature type="compositionally biased region" description="Pro residues" evidence="1">
    <location>
        <begin position="194"/>
        <end position="211"/>
    </location>
</feature>
<evidence type="ECO:0000259" key="3">
    <source>
        <dbReference type="PROSITE" id="PS50802"/>
    </source>
</evidence>
<evidence type="ECO:0000256" key="1">
    <source>
        <dbReference type="SAM" id="MobiDB-lite"/>
    </source>
</evidence>
<keyword evidence="2" id="KW-0812">Transmembrane</keyword>
<organism evidence="4 5">
    <name type="scientific">Chlamydia crocodili</name>
    <dbReference type="NCBI Taxonomy" id="2766982"/>
    <lineage>
        <taxon>Bacteria</taxon>
        <taxon>Pseudomonadati</taxon>
        <taxon>Chlamydiota</taxon>
        <taxon>Chlamydiia</taxon>
        <taxon>Chlamydiales</taxon>
        <taxon>Chlamydiaceae</taxon>
        <taxon>Chlamydia/Chlamydophila group</taxon>
        <taxon>Chlamydia</taxon>
    </lineage>
</organism>
<keyword evidence="2" id="KW-0472">Membrane</keyword>
<dbReference type="GeneID" id="301704718"/>
<evidence type="ECO:0000313" key="4">
    <source>
        <dbReference type="EMBL" id="QVE48811.1"/>
    </source>
</evidence>
<proteinExistence type="predicted"/>
<dbReference type="Proteomes" id="UP000680625">
    <property type="component" value="Chromosome"/>
</dbReference>
<gene>
    <name evidence="4" type="ORF">H9Q19_03770</name>
</gene>
<feature type="compositionally biased region" description="Pro residues" evidence="1">
    <location>
        <begin position="1"/>
        <end position="15"/>
    </location>
</feature>
<sequence>MSSPSSTPPSCPPPGRNNLYHLQTNPQDPLCIRALRLVAYVLLHIITLGLLLLFHYCSHHAIEEITTPVIPVQPQQSPTQSPGASPTSPRRGPTPPPQPVETTPPTVPPADSLPAIQAPTQPATPPTIPQPADTTPPAPAPITKASLDLPPTLQPTDTTQPPTVPPADSLPAIQAPTQPTTPPTIPQPVDTTPPTIPPADPLPTIPAPTTPRPVKGLPTLSEILDRTQRLGVLPPGVDRKSLEAMANFNEQGLAPNSARLTITPAQILNPLFVATYPKRIKSNFANIMKNWADIIKEDQASPQAENTQVAHLLLNQLKHLDANYYLVDVPGDGNCFYRSFYIGWICSLNRSANPQAFENEAQRILGLPFAQSSIRNRLLSEQMARIIHSCQGYQSFKDLYDHILLSPLHTPVAISYLKNLALFTMDENRITSMGGEENVRAVILSQMTEAPELLADSLRKIIQVEPSSPILNHIFRGNTLPVIEAAKQGELALEFLSQFLLNDQDIQQLPQEQQQTAAQFQASLNKLMDTMSTVLVAGNLTEADIAPIIQNFPQEIQGHYQKFSRAIAATRPDIQLPTQLILFSFLLSHPSCAANNNLCSDFLRQAKTVFTSLLGDNQTLTEFLGWHGEKAAALNAKLQACWSQKQAGSLIETALALCDGFKSSGTIVQLGFTYRIIAKLMQVTPQTLPEAQLRTTLDTILDYINQSESLGTSYLEMSASPIFAGSELEASANSQDKVYAEGIKMFFFLLQYPSLLQNQATENAAKQIMLLYHPHLQQALRKNTNSHRVLSTGGSIFGTFCWSGPVFGNDVNTQTIEATLSFLVRDPTALSLCQSMRNDFFQTMDLGNPAKTSALLQDVQTNYPELWENFIQHLDIVGHKTTPQNANRPFSQTLSSDILLYSFLNTHPQILDNNTELTTRLTAYITEQTTRIKTSIVDNFDRWVVLFWANFEKITTYNNLQRAFLFSLVRRGNAYPEASQSFIHDLSNMDLRDLMRMFNSVNTQAEDEHISAISSALGSLALCQYLADGSLTQTVRQLTPLANSYGFFQGGLTPEQQAQIFVLRADNHYNCLLPKDPNDTTRVGNTGNP</sequence>
<dbReference type="InterPro" id="IPR003323">
    <property type="entry name" value="OTU_dom"/>
</dbReference>
<protein>
    <recommendedName>
        <fullName evidence="3">OTU domain-containing protein</fullName>
    </recommendedName>
</protein>
<evidence type="ECO:0000313" key="5">
    <source>
        <dbReference type="Proteomes" id="UP000680625"/>
    </source>
</evidence>
<dbReference type="PROSITE" id="PS50802">
    <property type="entry name" value="OTU"/>
    <property type="match status" value="1"/>
</dbReference>
<reference evidence="4 5" key="1">
    <citation type="submission" date="2020-08" db="EMBL/GenBank/DDBJ databases">
        <title>Isolation and characterization of novel Chlamydia from Siamese crocodiles (Crocodylus siamensis).</title>
        <authorList>
            <person name="Sariya L."/>
        </authorList>
    </citation>
    <scope>NUCLEOTIDE SEQUENCE [LARGE SCALE GENOMIC DNA]</scope>
    <source>
        <strain evidence="4 5">No. 12</strain>
    </source>
</reference>
<feature type="transmembrane region" description="Helical" evidence="2">
    <location>
        <begin position="37"/>
        <end position="56"/>
    </location>
</feature>
<feature type="region of interest" description="Disordered" evidence="1">
    <location>
        <begin position="1"/>
        <end position="20"/>
    </location>
</feature>
<keyword evidence="5" id="KW-1185">Reference proteome</keyword>
<feature type="region of interest" description="Disordered" evidence="1">
    <location>
        <begin position="72"/>
        <end position="215"/>
    </location>
</feature>
<feature type="compositionally biased region" description="Low complexity" evidence="1">
    <location>
        <begin position="72"/>
        <end position="91"/>
    </location>
</feature>
<feature type="domain" description="OTU" evidence="3">
    <location>
        <begin position="324"/>
        <end position="416"/>
    </location>
</feature>
<dbReference type="EMBL" id="CP060791">
    <property type="protein sequence ID" value="QVE48811.1"/>
    <property type="molecule type" value="Genomic_DNA"/>
</dbReference>
<keyword evidence="2" id="KW-1133">Transmembrane helix</keyword>
<accession>A0ABX8CDW8</accession>